<dbReference type="InterPro" id="IPR006104">
    <property type="entry name" value="Glyco_hydro_2_N"/>
</dbReference>
<dbReference type="InterPro" id="IPR008979">
    <property type="entry name" value="Galactose-bd-like_sf"/>
</dbReference>
<evidence type="ECO:0000256" key="3">
    <source>
        <dbReference type="ARBA" id="ARBA00007401"/>
    </source>
</evidence>
<feature type="domain" description="Glycoside hydrolase family 2 catalytic" evidence="11">
    <location>
        <begin position="303"/>
        <end position="514"/>
    </location>
</feature>
<keyword evidence="14" id="KW-1185">Reference proteome</keyword>
<dbReference type="Pfam" id="PF02837">
    <property type="entry name" value="Glyco_hydro_2_N"/>
    <property type="match status" value="1"/>
</dbReference>
<feature type="signal peptide" evidence="9">
    <location>
        <begin position="1"/>
        <end position="24"/>
    </location>
</feature>
<dbReference type="Gene3D" id="2.70.98.10">
    <property type="match status" value="1"/>
</dbReference>
<dbReference type="STRING" id="555500.I215_02153"/>
<dbReference type="InterPro" id="IPR011013">
    <property type="entry name" value="Gal_mutarotase_sf_dom"/>
</dbReference>
<evidence type="ECO:0000256" key="4">
    <source>
        <dbReference type="ARBA" id="ARBA00011245"/>
    </source>
</evidence>
<dbReference type="InterPro" id="IPR036156">
    <property type="entry name" value="Beta-gal/glucu_dom_sf"/>
</dbReference>
<dbReference type="PATRIC" id="fig|555500.3.peg.450"/>
<dbReference type="InterPro" id="IPR013783">
    <property type="entry name" value="Ig-like_fold"/>
</dbReference>
<comment type="subunit">
    <text evidence="4">Monomer.</text>
</comment>
<dbReference type="Gene3D" id="2.60.40.10">
    <property type="entry name" value="Immunoglobulins"/>
    <property type="match status" value="1"/>
</dbReference>
<evidence type="ECO:0000256" key="6">
    <source>
        <dbReference type="ARBA" id="ARBA00022801"/>
    </source>
</evidence>
<gene>
    <name evidence="13" type="ORF">I215_02153</name>
</gene>
<evidence type="ECO:0000256" key="2">
    <source>
        <dbReference type="ARBA" id="ARBA00001913"/>
    </source>
</evidence>
<dbReference type="GO" id="GO:0009341">
    <property type="term" value="C:beta-galactosidase complex"/>
    <property type="evidence" value="ECO:0007669"/>
    <property type="project" value="TreeGrafter"/>
</dbReference>
<dbReference type="InterPro" id="IPR006101">
    <property type="entry name" value="Glyco_hydro_2"/>
</dbReference>
<evidence type="ECO:0000256" key="8">
    <source>
        <dbReference type="ARBA" id="ARBA00023295"/>
    </source>
</evidence>
<evidence type="ECO:0000256" key="7">
    <source>
        <dbReference type="ARBA" id="ARBA00022837"/>
    </source>
</evidence>
<proteinExistence type="inferred from homology"/>
<keyword evidence="6 13" id="KW-0378">Hydrolase</keyword>
<dbReference type="OrthoDB" id="9801077at2"/>
<feature type="domain" description="Glycoside hydrolase family 2 immunoglobulin-like beta-sandwich" evidence="10">
    <location>
        <begin position="198"/>
        <end position="296"/>
    </location>
</feature>
<dbReference type="Gene3D" id="3.20.20.80">
    <property type="entry name" value="Glycosidases"/>
    <property type="match status" value="1"/>
</dbReference>
<dbReference type="GO" id="GO:0005990">
    <property type="term" value="P:lactose catabolic process"/>
    <property type="evidence" value="ECO:0007669"/>
    <property type="project" value="TreeGrafter"/>
</dbReference>
<dbReference type="eggNOG" id="COG3250">
    <property type="taxonomic scope" value="Bacteria"/>
</dbReference>
<dbReference type="EC" id="3.2.1.23" evidence="5"/>
<dbReference type="SUPFAM" id="SSF51445">
    <property type="entry name" value="(Trans)glycosidases"/>
    <property type="match status" value="1"/>
</dbReference>
<dbReference type="PANTHER" id="PTHR46323">
    <property type="entry name" value="BETA-GALACTOSIDASE"/>
    <property type="match status" value="1"/>
</dbReference>
<evidence type="ECO:0000259" key="10">
    <source>
        <dbReference type="Pfam" id="PF00703"/>
    </source>
</evidence>
<keyword evidence="9" id="KW-0732">Signal</keyword>
<dbReference type="InterPro" id="IPR014718">
    <property type="entry name" value="GH-type_carb-bd"/>
</dbReference>
<evidence type="ECO:0000256" key="9">
    <source>
        <dbReference type="SAM" id="SignalP"/>
    </source>
</evidence>
<dbReference type="RefSeq" id="WP_008990306.1">
    <property type="nucleotide sequence ID" value="NZ_AMSG01000002.1"/>
</dbReference>
<dbReference type="InterPro" id="IPR006103">
    <property type="entry name" value="Glyco_hydro_2_cat"/>
</dbReference>
<protein>
    <recommendedName>
        <fullName evidence="5">beta-galactosidase</fullName>
        <ecNumber evidence="5">3.2.1.23</ecNumber>
    </recommendedName>
</protein>
<dbReference type="InterPro" id="IPR050347">
    <property type="entry name" value="Bact_Beta-galactosidase"/>
</dbReference>
<dbReference type="AlphaFoldDB" id="K2QN98"/>
<dbReference type="Pfam" id="PF00703">
    <property type="entry name" value="Glyco_hydro_2"/>
    <property type="match status" value="1"/>
</dbReference>
<evidence type="ECO:0000313" key="13">
    <source>
        <dbReference type="EMBL" id="EKF56287.1"/>
    </source>
</evidence>
<dbReference type="Pfam" id="PF02836">
    <property type="entry name" value="Glyco_hydro_2_C"/>
    <property type="match status" value="1"/>
</dbReference>
<reference evidence="13 14" key="1">
    <citation type="journal article" date="2012" name="J. Bacteriol.">
        <title>Genome Sequence of Galbibacter marinum Type Strain ck-I2-15.</title>
        <authorList>
            <person name="Lai Q."/>
            <person name="Li C."/>
            <person name="Shao Z."/>
        </authorList>
    </citation>
    <scope>NUCLEOTIDE SEQUENCE [LARGE SCALE GENOMIC DNA]</scope>
    <source>
        <strain evidence="14">ck-I2-15</strain>
    </source>
</reference>
<comment type="cofactor">
    <cofactor evidence="2">
        <name>Ca(2+)</name>
        <dbReference type="ChEBI" id="CHEBI:29108"/>
    </cofactor>
</comment>
<dbReference type="SUPFAM" id="SSF74650">
    <property type="entry name" value="Galactose mutarotase-like"/>
    <property type="match status" value="1"/>
</dbReference>
<sequence length="952" mass="108718">MINSFTLKSLTALLILALSCVVCFGQQTKKIYLSGKDYKHPVAWEFLCSDGNNSKQWTTINVPSNWELEGFGTYTYGRWYKELQQDQPSKEEGFYRHRFKVPELFENQQVRIVFGGVMTDAQVKINGELAGQVHQGGFYQFSYDISDLLVNDTENLLEVHVKKHSDNPSVNNAERKADWWLFGGIYRPVWLEIKPQSHIDHLALDAQMDGTINLHLETKNIPKNASVVADIFPVTAQKKEFSTQRSNLDDSNETLTFKWDDIDLWTPESPNLYLLRLQLKLGDKVLHQVEERFGFRTLEFIVKDGIYLNGTKIIFKGINRHSLWPESGRSTDKEISIMDVNLIKDMNMNAVRMHYPPDDHFLDVCDSLGLFVLDELAGWHGHYDLKTGAKLIKEMVDRDVNHPSVTIWDQGNEGGWIDELDSVFHQRDPQKRLVIHPWADYKGWDTHHYPTYLTGVHRFLNGENVFFPTEFMHGTYDNGHGAGLKDFWKRYSESPLFAGGFLWAFADGAVLRSDWSGPQKYDSKGSLAADGILGPHREKEGSFYTVKELWSPIEFDPLRITQKFTGDIFISNHYLFSTLNKTKMEYSVVQLPNTMLYQDENLLTIAEGSINLPSILPGEKRKLTLDLPDNFFKGDWLKIKATDPYGREINTWTWPIHTPSYYSQKLIKTTDNPTTKSRISEDEHTVELKAANIKVQIGKQDGLIKNVSNHLGTIPFNTGPIPVGFKATVDKVSISIQGNTAVCHVDYNGGIDHIKWTMYPDGRLKMHMVALKNAGRSSGFDGAFFQPDIDVFGITFSFPEQGVEGMKWLGSGPYRVWKNRIKGTNFGFWVKRYNNTITGESFENLIYPEFKGYHANLVAASLEANKNSFKVFSESEKVFLRLFTPEEPKNGFKGSKGYPDFPEGDISFLYEIPAMHSFKPVSQHGPNSQPTNIRIKSGDDGISMILWLDFRN</sequence>
<evidence type="ECO:0000256" key="1">
    <source>
        <dbReference type="ARBA" id="ARBA00001412"/>
    </source>
</evidence>
<dbReference type="Proteomes" id="UP000007364">
    <property type="component" value="Unassembled WGS sequence"/>
</dbReference>
<name>K2QN98_9FLAO</name>
<dbReference type="SUPFAM" id="SSF49303">
    <property type="entry name" value="beta-Galactosidase/glucuronidase domain"/>
    <property type="match status" value="1"/>
</dbReference>
<evidence type="ECO:0000259" key="12">
    <source>
        <dbReference type="Pfam" id="PF02837"/>
    </source>
</evidence>
<organism evidence="13 14">
    <name type="scientific">Galbibacter marinus</name>
    <dbReference type="NCBI Taxonomy" id="555500"/>
    <lineage>
        <taxon>Bacteria</taxon>
        <taxon>Pseudomonadati</taxon>
        <taxon>Bacteroidota</taxon>
        <taxon>Flavobacteriia</taxon>
        <taxon>Flavobacteriales</taxon>
        <taxon>Flavobacteriaceae</taxon>
        <taxon>Galbibacter</taxon>
    </lineage>
</organism>
<evidence type="ECO:0000313" key="14">
    <source>
        <dbReference type="Proteomes" id="UP000007364"/>
    </source>
</evidence>
<evidence type="ECO:0000256" key="5">
    <source>
        <dbReference type="ARBA" id="ARBA00012756"/>
    </source>
</evidence>
<comment type="caution">
    <text evidence="13">The sequence shown here is derived from an EMBL/GenBank/DDBJ whole genome shotgun (WGS) entry which is preliminary data.</text>
</comment>
<comment type="catalytic activity">
    <reaction evidence="1">
        <text>Hydrolysis of terminal non-reducing beta-D-galactose residues in beta-D-galactosides.</text>
        <dbReference type="EC" id="3.2.1.23"/>
    </reaction>
</comment>
<dbReference type="SUPFAM" id="SSF49785">
    <property type="entry name" value="Galactose-binding domain-like"/>
    <property type="match status" value="1"/>
</dbReference>
<dbReference type="GO" id="GO:0030246">
    <property type="term" value="F:carbohydrate binding"/>
    <property type="evidence" value="ECO:0007669"/>
    <property type="project" value="InterPro"/>
</dbReference>
<feature type="chain" id="PRO_5003863737" description="beta-galactosidase" evidence="9">
    <location>
        <begin position="25"/>
        <end position="952"/>
    </location>
</feature>
<keyword evidence="8" id="KW-0326">Glycosidase</keyword>
<feature type="domain" description="Glycosyl hydrolases family 2 sugar binding" evidence="12">
    <location>
        <begin position="57"/>
        <end position="195"/>
    </location>
</feature>
<dbReference type="Gene3D" id="2.60.120.260">
    <property type="entry name" value="Galactose-binding domain-like"/>
    <property type="match status" value="1"/>
</dbReference>
<dbReference type="EMBL" id="AMSG01000002">
    <property type="protein sequence ID" value="EKF56287.1"/>
    <property type="molecule type" value="Genomic_DNA"/>
</dbReference>
<dbReference type="PANTHER" id="PTHR46323:SF2">
    <property type="entry name" value="BETA-GALACTOSIDASE"/>
    <property type="match status" value="1"/>
</dbReference>
<dbReference type="PRINTS" id="PR00132">
    <property type="entry name" value="GLHYDRLASE2"/>
</dbReference>
<dbReference type="InterPro" id="IPR006102">
    <property type="entry name" value="Ig-like_GH2"/>
</dbReference>
<dbReference type="GO" id="GO:0004565">
    <property type="term" value="F:beta-galactosidase activity"/>
    <property type="evidence" value="ECO:0007669"/>
    <property type="project" value="UniProtKB-EC"/>
</dbReference>
<comment type="similarity">
    <text evidence="3">Belongs to the glycosyl hydrolase 2 family.</text>
</comment>
<accession>K2QN98</accession>
<keyword evidence="7" id="KW-0106">Calcium</keyword>
<evidence type="ECO:0000259" key="11">
    <source>
        <dbReference type="Pfam" id="PF02836"/>
    </source>
</evidence>
<dbReference type="InterPro" id="IPR017853">
    <property type="entry name" value="GH"/>
</dbReference>